<dbReference type="AlphaFoldDB" id="A0A1E3QIQ3"/>
<keyword evidence="2 5" id="KW-0812">Transmembrane</keyword>
<accession>A0A1E3QIQ3</accession>
<dbReference type="GO" id="GO:0042147">
    <property type="term" value="P:retrograde transport, endosome to Golgi"/>
    <property type="evidence" value="ECO:0007669"/>
    <property type="project" value="EnsemblFungi"/>
</dbReference>
<dbReference type="OrthoDB" id="292213at2759"/>
<feature type="transmembrane region" description="Helical" evidence="5">
    <location>
        <begin position="25"/>
        <end position="45"/>
    </location>
</feature>
<proteinExistence type="predicted"/>
<evidence type="ECO:0000256" key="2">
    <source>
        <dbReference type="ARBA" id="ARBA00022692"/>
    </source>
</evidence>
<dbReference type="PANTHER" id="PTHR14856">
    <property type="entry name" value="PQ-LOOP REPEAT-CONTAINING PROTEIN 1-LIKE PROTEIN"/>
    <property type="match status" value="1"/>
</dbReference>
<dbReference type="InterPro" id="IPR052241">
    <property type="entry name" value="SLC66/Scramblase_ANY1"/>
</dbReference>
<evidence type="ECO:0000256" key="5">
    <source>
        <dbReference type="SAM" id="Phobius"/>
    </source>
</evidence>
<feature type="transmembrane region" description="Helical" evidence="5">
    <location>
        <begin position="269"/>
        <end position="293"/>
    </location>
</feature>
<feature type="transmembrane region" description="Helical" evidence="5">
    <location>
        <begin position="57"/>
        <end position="74"/>
    </location>
</feature>
<keyword evidence="7" id="KW-1185">Reference proteome</keyword>
<dbReference type="Gene3D" id="1.20.1280.290">
    <property type="match status" value="1"/>
</dbReference>
<dbReference type="GeneID" id="30147819"/>
<dbReference type="STRING" id="984486.A0A1E3QIQ3"/>
<sequence>MYSLSSYFDIPVGYWEYLPDTHKLVNLYMMLTPFFSYGSTVYSIHTKQSSTGFSMEICATMLMAATLRICYYFVNPYEVTLFRQSCSMVAIQCLLLKVSLHYRRPVSAYSDDLAARNSWLQELMNAKDRFYASSSSLAGSLFDHICLYIRYYSLIAWHFGCYIVRFFDVYYRRPFRFWQWQHERPYWRFIGSFAALFIVLTYCFSGYQAYGECIGMVGLLVESLLPLPQILLLQRLQSVENFKVILLVSWLCGDVLKLSYLFWGTDNVAGIFVVFALFQMGLDFIIAGQWWYYREKARMNSSSSSEHEIEYKFSV</sequence>
<dbReference type="Proteomes" id="UP000094336">
    <property type="component" value="Unassembled WGS sequence"/>
</dbReference>
<dbReference type="GO" id="GO:0036258">
    <property type="term" value="P:multivesicular body assembly"/>
    <property type="evidence" value="ECO:0007669"/>
    <property type="project" value="EnsemblFungi"/>
</dbReference>
<dbReference type="GO" id="GO:0017128">
    <property type="term" value="F:phospholipid scramblase activity"/>
    <property type="evidence" value="ECO:0007669"/>
    <property type="project" value="EnsemblFungi"/>
</dbReference>
<comment type="subcellular location">
    <subcellularLocation>
        <location evidence="1">Membrane</location>
        <topology evidence="1">Multi-pass membrane protein</topology>
    </subcellularLocation>
</comment>
<dbReference type="GO" id="GO:0005829">
    <property type="term" value="C:cytosol"/>
    <property type="evidence" value="ECO:0007669"/>
    <property type="project" value="GOC"/>
</dbReference>
<keyword evidence="4 5" id="KW-0472">Membrane</keyword>
<dbReference type="InterPro" id="IPR006603">
    <property type="entry name" value="PQ-loop_rpt"/>
</dbReference>
<organism evidence="6 7">
    <name type="scientific">Babjeviella inositovora NRRL Y-12698</name>
    <dbReference type="NCBI Taxonomy" id="984486"/>
    <lineage>
        <taxon>Eukaryota</taxon>
        <taxon>Fungi</taxon>
        <taxon>Dikarya</taxon>
        <taxon>Ascomycota</taxon>
        <taxon>Saccharomycotina</taxon>
        <taxon>Pichiomycetes</taxon>
        <taxon>Serinales incertae sedis</taxon>
        <taxon>Babjeviella</taxon>
    </lineage>
</organism>
<dbReference type="PANTHER" id="PTHR14856:SF9">
    <property type="entry name" value="PQ-LOOP REPEAT-CONTAINING PROTEIN 1"/>
    <property type="match status" value="1"/>
</dbReference>
<dbReference type="GO" id="GO:0005769">
    <property type="term" value="C:early endosome"/>
    <property type="evidence" value="ECO:0007669"/>
    <property type="project" value="EnsemblFungi"/>
</dbReference>
<dbReference type="RefSeq" id="XP_018982858.1">
    <property type="nucleotide sequence ID" value="XM_019129966.1"/>
</dbReference>
<keyword evidence="3 5" id="KW-1133">Transmembrane helix</keyword>
<gene>
    <name evidence="6" type="ORF">BABINDRAFT_163530</name>
</gene>
<evidence type="ECO:0000256" key="4">
    <source>
        <dbReference type="ARBA" id="ARBA00023136"/>
    </source>
</evidence>
<feature type="transmembrane region" description="Helical" evidence="5">
    <location>
        <begin position="149"/>
        <end position="167"/>
    </location>
</feature>
<evidence type="ECO:0000256" key="1">
    <source>
        <dbReference type="ARBA" id="ARBA00004141"/>
    </source>
</evidence>
<evidence type="ECO:0000313" key="6">
    <source>
        <dbReference type="EMBL" id="ODQ77530.1"/>
    </source>
</evidence>
<dbReference type="Pfam" id="PF04193">
    <property type="entry name" value="PQ-loop"/>
    <property type="match status" value="1"/>
</dbReference>
<dbReference type="GO" id="GO:0032588">
    <property type="term" value="C:trans-Golgi network membrane"/>
    <property type="evidence" value="ECO:0007669"/>
    <property type="project" value="EnsemblFungi"/>
</dbReference>
<feature type="transmembrane region" description="Helical" evidence="5">
    <location>
        <begin position="187"/>
        <end position="208"/>
    </location>
</feature>
<dbReference type="GO" id="GO:0010008">
    <property type="term" value="C:endosome membrane"/>
    <property type="evidence" value="ECO:0007669"/>
    <property type="project" value="EnsemblFungi"/>
</dbReference>
<evidence type="ECO:0008006" key="8">
    <source>
        <dbReference type="Google" id="ProtNLM"/>
    </source>
</evidence>
<evidence type="ECO:0000256" key="3">
    <source>
        <dbReference type="ARBA" id="ARBA00022989"/>
    </source>
</evidence>
<protein>
    <recommendedName>
        <fullName evidence="8">PQ-loop repeat-containing protein 1</fullName>
    </recommendedName>
</protein>
<evidence type="ECO:0000313" key="7">
    <source>
        <dbReference type="Proteomes" id="UP000094336"/>
    </source>
</evidence>
<name>A0A1E3QIQ3_9ASCO</name>
<dbReference type="EMBL" id="KV454440">
    <property type="protein sequence ID" value="ODQ77530.1"/>
    <property type="molecule type" value="Genomic_DNA"/>
</dbReference>
<reference evidence="7" key="1">
    <citation type="submission" date="2016-05" db="EMBL/GenBank/DDBJ databases">
        <title>Comparative genomics of biotechnologically important yeasts.</title>
        <authorList>
            <consortium name="DOE Joint Genome Institute"/>
            <person name="Riley R."/>
            <person name="Haridas S."/>
            <person name="Wolfe K.H."/>
            <person name="Lopes M.R."/>
            <person name="Hittinger C.T."/>
            <person name="Goker M."/>
            <person name="Salamov A."/>
            <person name="Wisecaver J."/>
            <person name="Long T.M."/>
            <person name="Aerts A.L."/>
            <person name="Barry K."/>
            <person name="Choi C."/>
            <person name="Clum A."/>
            <person name="Coughlan A.Y."/>
            <person name="Deshpande S."/>
            <person name="Douglass A.P."/>
            <person name="Hanson S.J."/>
            <person name="Klenk H.-P."/>
            <person name="Labutti K."/>
            <person name="Lapidus A."/>
            <person name="Lindquist E."/>
            <person name="Lipzen A."/>
            <person name="Meier-Kolthoff J.P."/>
            <person name="Ohm R.A."/>
            <person name="Otillar R.P."/>
            <person name="Pangilinan J."/>
            <person name="Peng Y."/>
            <person name="Rokas A."/>
            <person name="Rosa C.A."/>
            <person name="Scheuner C."/>
            <person name="Sibirny A.A."/>
            <person name="Slot J.C."/>
            <person name="Stielow J.B."/>
            <person name="Sun H."/>
            <person name="Kurtzman C.P."/>
            <person name="Blackwell M."/>
            <person name="Grigoriev I.V."/>
            <person name="Jeffries T.W."/>
        </authorList>
    </citation>
    <scope>NUCLEOTIDE SEQUENCE [LARGE SCALE GENOMIC DNA]</scope>
    <source>
        <strain evidence="7">NRRL Y-12698</strain>
    </source>
</reference>